<feature type="binding site" evidence="7">
    <location>
        <position position="118"/>
    </location>
    <ligand>
        <name>S-adenosyl-L-methionine</name>
        <dbReference type="ChEBI" id="CHEBI:59789"/>
    </ligand>
</feature>
<evidence type="ECO:0000256" key="3">
    <source>
        <dbReference type="ARBA" id="ARBA00022603"/>
    </source>
</evidence>
<feature type="binding site" evidence="7">
    <location>
        <position position="96"/>
    </location>
    <ligand>
        <name>S-adenosyl-L-methionine</name>
        <dbReference type="ChEBI" id="CHEBI:59789"/>
    </ligand>
</feature>
<dbReference type="SUPFAM" id="SSF53335">
    <property type="entry name" value="S-adenosyl-L-methionine-dependent methyltransferases"/>
    <property type="match status" value="1"/>
</dbReference>
<gene>
    <name evidence="7 8" type="primary">trmB</name>
    <name evidence="8" type="ORF">H8Z83_10935</name>
</gene>
<dbReference type="InterPro" id="IPR055361">
    <property type="entry name" value="tRNA_methyltr_TrmB_bact"/>
</dbReference>
<comment type="catalytic activity">
    <reaction evidence="1 7">
        <text>guanosine(46) in tRNA + S-adenosyl-L-methionine = N(7)-methylguanosine(46) in tRNA + S-adenosyl-L-homocysteine</text>
        <dbReference type="Rhea" id="RHEA:42708"/>
        <dbReference type="Rhea" id="RHEA-COMP:10188"/>
        <dbReference type="Rhea" id="RHEA-COMP:10189"/>
        <dbReference type="ChEBI" id="CHEBI:57856"/>
        <dbReference type="ChEBI" id="CHEBI:59789"/>
        <dbReference type="ChEBI" id="CHEBI:74269"/>
        <dbReference type="ChEBI" id="CHEBI:74480"/>
        <dbReference type="EC" id="2.1.1.33"/>
    </reaction>
</comment>
<dbReference type="InterPro" id="IPR029063">
    <property type="entry name" value="SAM-dependent_MTases_sf"/>
</dbReference>
<dbReference type="Gene3D" id="3.40.50.150">
    <property type="entry name" value="Vaccinia Virus protein VP39"/>
    <property type="match status" value="1"/>
</dbReference>
<comment type="caution">
    <text evidence="8">The sequence shown here is derived from an EMBL/GenBank/DDBJ whole genome shotgun (WGS) entry which is preliminary data.</text>
</comment>
<sequence length="231" mass="26685">MRMRKKKNLVPRMERCAAQLIRDPYEHRGHWRDLMPQARELRVELGCGKGRFTHGTAAAEPDVLFIAIEMVPDAMVVAMERCVNDGLTNVFFVDANADQLPQFFAPGEVDRIYVNFCDPWPSKRHAKRRLTHGNFLKLYRQVLKMGGQIHFKTDNQPLFEFSVEELPQFGFELSEVTRNLHENGPVGVMTDYEVKFHELGQPINRCVGTMVDWEEPEVPEDVEPAEETVEE</sequence>
<evidence type="ECO:0000256" key="6">
    <source>
        <dbReference type="ARBA" id="ARBA00022694"/>
    </source>
</evidence>
<dbReference type="GO" id="GO:0043527">
    <property type="term" value="C:tRNA methyltransferase complex"/>
    <property type="evidence" value="ECO:0007669"/>
    <property type="project" value="TreeGrafter"/>
</dbReference>
<dbReference type="PROSITE" id="PS51625">
    <property type="entry name" value="SAM_MT_TRMB"/>
    <property type="match status" value="1"/>
</dbReference>
<evidence type="ECO:0000256" key="7">
    <source>
        <dbReference type="HAMAP-Rule" id="MF_01057"/>
    </source>
</evidence>
<comment type="pathway">
    <text evidence="7">tRNA modification; N(7)-methylguanine-tRNA biosynthesis.</text>
</comment>
<dbReference type="EMBL" id="JACOQI010000010">
    <property type="protein sequence ID" value="MBC5770826.1"/>
    <property type="molecule type" value="Genomic_DNA"/>
</dbReference>
<accession>A0A923S7N2</accession>
<keyword evidence="6 7" id="KW-0819">tRNA processing</keyword>
<dbReference type="GO" id="GO:0008176">
    <property type="term" value="F:tRNA (guanine(46)-N7)-methyltransferase activity"/>
    <property type="evidence" value="ECO:0007669"/>
    <property type="project" value="UniProtKB-UniRule"/>
</dbReference>
<dbReference type="Proteomes" id="UP000620327">
    <property type="component" value="Unassembled WGS sequence"/>
</dbReference>
<dbReference type="Pfam" id="PF02390">
    <property type="entry name" value="Methyltransf_4"/>
    <property type="match status" value="1"/>
</dbReference>
<feature type="binding site" evidence="7">
    <location>
        <position position="154"/>
    </location>
    <ligand>
        <name>substrate</name>
    </ligand>
</feature>
<comment type="function">
    <text evidence="2 7">Catalyzes the formation of N(7)-methylguanine at position 46 (m7G46) in tRNA.</text>
</comment>
<keyword evidence="3 7" id="KW-0489">Methyltransferase</keyword>
<evidence type="ECO:0000256" key="2">
    <source>
        <dbReference type="ARBA" id="ARBA00003015"/>
    </source>
</evidence>
<protein>
    <recommendedName>
        <fullName evidence="7">tRNA (guanine-N(7)-)-methyltransferase</fullName>
        <ecNumber evidence="7">2.1.1.33</ecNumber>
    </recommendedName>
    <alternativeName>
        <fullName evidence="7">tRNA (guanine(46)-N(7))-methyltransferase</fullName>
    </alternativeName>
    <alternativeName>
        <fullName evidence="7">tRNA(m7G46)-methyltransferase</fullName>
    </alternativeName>
</protein>
<dbReference type="AlphaFoldDB" id="A0A923S7N2"/>
<evidence type="ECO:0000256" key="1">
    <source>
        <dbReference type="ARBA" id="ARBA00000142"/>
    </source>
</evidence>
<keyword evidence="4 7" id="KW-0808">Transferase</keyword>
<feature type="binding site" evidence="7">
    <location>
        <position position="44"/>
    </location>
    <ligand>
        <name>S-adenosyl-L-methionine</name>
        <dbReference type="ChEBI" id="CHEBI:59789"/>
    </ligand>
</feature>
<feature type="binding site" evidence="7">
    <location>
        <position position="69"/>
    </location>
    <ligand>
        <name>S-adenosyl-L-methionine</name>
        <dbReference type="ChEBI" id="CHEBI:59789"/>
    </ligand>
</feature>
<dbReference type="InterPro" id="IPR003358">
    <property type="entry name" value="tRNA_(Gua-N-7)_MeTrfase_Trmb"/>
</dbReference>
<evidence type="ECO:0000313" key="8">
    <source>
        <dbReference type="EMBL" id="MBC5770826.1"/>
    </source>
</evidence>
<organism evidence="8 9">
    <name type="scientific">Dysosmobacter segnis</name>
    <dbReference type="NCBI Taxonomy" id="2763042"/>
    <lineage>
        <taxon>Bacteria</taxon>
        <taxon>Bacillati</taxon>
        <taxon>Bacillota</taxon>
        <taxon>Clostridia</taxon>
        <taxon>Eubacteriales</taxon>
        <taxon>Oscillospiraceae</taxon>
        <taxon>Dysosmobacter</taxon>
    </lineage>
</organism>
<feature type="binding site" evidence="7">
    <location>
        <begin position="190"/>
        <end position="193"/>
    </location>
    <ligand>
        <name>substrate</name>
    </ligand>
</feature>
<evidence type="ECO:0000256" key="5">
    <source>
        <dbReference type="ARBA" id="ARBA00022691"/>
    </source>
</evidence>
<dbReference type="RefSeq" id="WP_187015057.1">
    <property type="nucleotide sequence ID" value="NZ_JACOQI010000010.1"/>
</dbReference>
<dbReference type="PANTHER" id="PTHR23417:SF14">
    <property type="entry name" value="PENTACOTRIPEPTIDE-REPEAT REGION OF PRORP DOMAIN-CONTAINING PROTEIN"/>
    <property type="match status" value="1"/>
</dbReference>
<dbReference type="NCBIfam" id="TIGR00091">
    <property type="entry name" value="tRNA (guanosine(46)-N7)-methyltransferase TrmB"/>
    <property type="match status" value="1"/>
</dbReference>
<dbReference type="NCBIfam" id="NF001080">
    <property type="entry name" value="PRK00121.2-2"/>
    <property type="match status" value="1"/>
</dbReference>
<proteinExistence type="inferred from homology"/>
<dbReference type="CDD" id="cd02440">
    <property type="entry name" value="AdoMet_MTases"/>
    <property type="match status" value="1"/>
</dbReference>
<comment type="caution">
    <text evidence="7">Lacks conserved residue(s) required for the propagation of feature annotation.</text>
</comment>
<evidence type="ECO:0000313" key="9">
    <source>
        <dbReference type="Proteomes" id="UP000620327"/>
    </source>
</evidence>
<dbReference type="PANTHER" id="PTHR23417">
    <property type="entry name" value="3-DEOXY-D-MANNO-OCTULOSONIC-ACID TRANSFERASE/TRNA GUANINE-N 7 - -METHYLTRANSFERASE"/>
    <property type="match status" value="1"/>
</dbReference>
<dbReference type="EC" id="2.1.1.33" evidence="7"/>
<keyword evidence="9" id="KW-1185">Reference proteome</keyword>
<reference evidence="8" key="1">
    <citation type="submission" date="2020-08" db="EMBL/GenBank/DDBJ databases">
        <title>Genome public.</title>
        <authorList>
            <person name="Liu C."/>
            <person name="Sun Q."/>
        </authorList>
    </citation>
    <scope>NUCLEOTIDE SEQUENCE</scope>
    <source>
        <strain evidence="8">BX15</strain>
    </source>
</reference>
<name>A0A923S7N2_9FIRM</name>
<evidence type="ECO:0000256" key="4">
    <source>
        <dbReference type="ARBA" id="ARBA00022679"/>
    </source>
</evidence>
<keyword evidence="5 7" id="KW-0949">S-adenosyl-L-methionine</keyword>
<dbReference type="HAMAP" id="MF_01057">
    <property type="entry name" value="tRNA_methyltr_TrmB"/>
    <property type="match status" value="1"/>
</dbReference>
<comment type="similarity">
    <text evidence="7">Belongs to the class I-like SAM-binding methyltransferase superfamily. TrmB family.</text>
</comment>